<proteinExistence type="inferred from homology"/>
<dbReference type="Pfam" id="PF01479">
    <property type="entry name" value="S4"/>
    <property type="match status" value="1"/>
</dbReference>
<dbReference type="EC" id="5.4.99.-" evidence="5"/>
<reference evidence="7" key="1">
    <citation type="journal article" date="2020" name="mSystems">
        <title>Genome- and Community-Level Interaction Insights into Carbon Utilization and Element Cycling Functions of Hydrothermarchaeota in Hydrothermal Sediment.</title>
        <authorList>
            <person name="Zhou Z."/>
            <person name="Liu Y."/>
            <person name="Xu W."/>
            <person name="Pan J."/>
            <person name="Luo Z.H."/>
            <person name="Li M."/>
        </authorList>
    </citation>
    <scope>NUCLEOTIDE SEQUENCE [LARGE SCALE GENOMIC DNA]</scope>
    <source>
        <strain evidence="7">SpSt-783</strain>
    </source>
</reference>
<evidence type="ECO:0000256" key="5">
    <source>
        <dbReference type="RuleBase" id="RU362028"/>
    </source>
</evidence>
<dbReference type="SMART" id="SM00363">
    <property type="entry name" value="S4"/>
    <property type="match status" value="1"/>
</dbReference>
<dbReference type="InterPro" id="IPR036986">
    <property type="entry name" value="S4_RNA-bd_sf"/>
</dbReference>
<name>A0A7C6AFU8_UNCW3</name>
<dbReference type="InterPro" id="IPR020103">
    <property type="entry name" value="PsdUridine_synth_cat_dom_sf"/>
</dbReference>
<dbReference type="InterPro" id="IPR006224">
    <property type="entry name" value="PsdUridine_synth_RluA-like_CS"/>
</dbReference>
<evidence type="ECO:0000256" key="3">
    <source>
        <dbReference type="PIRSR" id="PIRSR606225-1"/>
    </source>
</evidence>
<accession>A0A7C6AFU8</accession>
<gene>
    <name evidence="7" type="ORF">ENV70_05300</name>
</gene>
<dbReference type="SUPFAM" id="SSF55120">
    <property type="entry name" value="Pseudouridine synthase"/>
    <property type="match status" value="1"/>
</dbReference>
<dbReference type="PROSITE" id="PS01129">
    <property type="entry name" value="PSI_RLU"/>
    <property type="match status" value="1"/>
</dbReference>
<keyword evidence="4" id="KW-0694">RNA-binding</keyword>
<dbReference type="CDD" id="cd02869">
    <property type="entry name" value="PseudoU_synth_RluA_like"/>
    <property type="match status" value="1"/>
</dbReference>
<dbReference type="EMBL" id="DTHJ01000110">
    <property type="protein sequence ID" value="HHS63011.1"/>
    <property type="molecule type" value="Genomic_DNA"/>
</dbReference>
<dbReference type="GO" id="GO:0003723">
    <property type="term" value="F:RNA binding"/>
    <property type="evidence" value="ECO:0007669"/>
    <property type="project" value="UniProtKB-KW"/>
</dbReference>
<comment type="function">
    <text evidence="5">Responsible for synthesis of pseudouridine from uracil.</text>
</comment>
<dbReference type="InterPro" id="IPR006145">
    <property type="entry name" value="PsdUridine_synth_RsuA/RluA"/>
</dbReference>
<dbReference type="AlphaFoldDB" id="A0A7C6AFU8"/>
<evidence type="ECO:0000256" key="4">
    <source>
        <dbReference type="PROSITE-ProRule" id="PRU00182"/>
    </source>
</evidence>
<comment type="catalytic activity">
    <reaction evidence="5">
        <text>a uridine in RNA = a pseudouridine in RNA</text>
        <dbReference type="Rhea" id="RHEA:48348"/>
        <dbReference type="Rhea" id="RHEA-COMP:12068"/>
        <dbReference type="Rhea" id="RHEA-COMP:12069"/>
        <dbReference type="ChEBI" id="CHEBI:65314"/>
        <dbReference type="ChEBI" id="CHEBI:65315"/>
    </reaction>
</comment>
<feature type="domain" description="RNA-binding S4" evidence="6">
    <location>
        <begin position="21"/>
        <end position="83"/>
    </location>
</feature>
<dbReference type="InterPro" id="IPR002942">
    <property type="entry name" value="S4_RNA-bd"/>
</dbReference>
<dbReference type="GO" id="GO:0000455">
    <property type="term" value="P:enzyme-directed rRNA pseudouridine synthesis"/>
    <property type="evidence" value="ECO:0007669"/>
    <property type="project" value="TreeGrafter"/>
</dbReference>
<evidence type="ECO:0000259" key="6">
    <source>
        <dbReference type="SMART" id="SM00363"/>
    </source>
</evidence>
<evidence type="ECO:0000256" key="2">
    <source>
        <dbReference type="ARBA" id="ARBA00023235"/>
    </source>
</evidence>
<comment type="caution">
    <text evidence="7">The sequence shown here is derived from an EMBL/GenBank/DDBJ whole genome shotgun (WGS) entry which is preliminary data.</text>
</comment>
<dbReference type="Gene3D" id="3.10.290.10">
    <property type="entry name" value="RNA-binding S4 domain"/>
    <property type="match status" value="1"/>
</dbReference>
<dbReference type="CDD" id="cd00165">
    <property type="entry name" value="S4"/>
    <property type="match status" value="1"/>
</dbReference>
<dbReference type="PROSITE" id="PS50889">
    <property type="entry name" value="S4"/>
    <property type="match status" value="1"/>
</dbReference>
<protein>
    <recommendedName>
        <fullName evidence="5">Pseudouridine synthase</fullName>
        <ecNumber evidence="5">5.4.99.-</ecNumber>
    </recommendedName>
</protein>
<dbReference type="GO" id="GO:0120159">
    <property type="term" value="F:rRNA pseudouridine synthase activity"/>
    <property type="evidence" value="ECO:0007669"/>
    <property type="project" value="UniProtKB-ARBA"/>
</dbReference>
<dbReference type="InterPro" id="IPR006225">
    <property type="entry name" value="PsdUridine_synth_RluC/D"/>
</dbReference>
<keyword evidence="2 5" id="KW-0413">Isomerase</keyword>
<dbReference type="NCBIfam" id="TIGR00005">
    <property type="entry name" value="rluA_subfam"/>
    <property type="match status" value="1"/>
</dbReference>
<comment type="similarity">
    <text evidence="1 5">Belongs to the pseudouridine synthase RluA family.</text>
</comment>
<dbReference type="Gene3D" id="3.30.2350.10">
    <property type="entry name" value="Pseudouridine synthase"/>
    <property type="match status" value="1"/>
</dbReference>
<dbReference type="Pfam" id="PF00849">
    <property type="entry name" value="PseudoU_synth_2"/>
    <property type="match status" value="1"/>
</dbReference>
<organism evidence="7">
    <name type="scientific">candidate division WOR-3 bacterium</name>
    <dbReference type="NCBI Taxonomy" id="2052148"/>
    <lineage>
        <taxon>Bacteria</taxon>
        <taxon>Bacteria division WOR-3</taxon>
    </lineage>
</organism>
<dbReference type="PANTHER" id="PTHR21600">
    <property type="entry name" value="MITOCHONDRIAL RNA PSEUDOURIDINE SYNTHASE"/>
    <property type="match status" value="1"/>
</dbReference>
<feature type="active site" evidence="3">
    <location>
        <position position="129"/>
    </location>
</feature>
<dbReference type="SUPFAM" id="SSF55174">
    <property type="entry name" value="Alpha-L RNA-binding motif"/>
    <property type="match status" value="1"/>
</dbReference>
<sequence length="282" mass="32702">MYKKIHIPKRTFTVIEELAERRLDYVLSFFTDLSRKEAKKIVENGLVLVNNKLITFPSKKIKKGDKIIMLEAEEESTPQPEIIYEDEYVIVVNKPSGLLTEKIGSEKGTALSEILKNKGRITYPVHRLDCETSGVIIFAKTASAKQFLIDEFKNRRVNKTYIGVVEGIIHPQKGILKGELRKSKEYAETHYEVMQILKSATLLKLMPRTGRTHQLRLQLAQIGHPIIGDKRYYNIKRTKIFFKRQALHSHRINFIHPETKRWVAFSAPIPDDLKRLIEDLRP</sequence>
<evidence type="ECO:0000313" key="7">
    <source>
        <dbReference type="EMBL" id="HHS63011.1"/>
    </source>
</evidence>
<evidence type="ECO:0000256" key="1">
    <source>
        <dbReference type="ARBA" id="ARBA00010876"/>
    </source>
</evidence>
<dbReference type="InterPro" id="IPR050188">
    <property type="entry name" value="RluA_PseudoU_synthase"/>
</dbReference>
<dbReference type="PANTHER" id="PTHR21600:SF44">
    <property type="entry name" value="RIBOSOMAL LARGE SUBUNIT PSEUDOURIDINE SYNTHASE D"/>
    <property type="match status" value="1"/>
</dbReference>